<proteinExistence type="predicted"/>
<organism evidence="1 2">
    <name type="scientific">Trichonephila inaurata madagascariensis</name>
    <dbReference type="NCBI Taxonomy" id="2747483"/>
    <lineage>
        <taxon>Eukaryota</taxon>
        <taxon>Metazoa</taxon>
        <taxon>Ecdysozoa</taxon>
        <taxon>Arthropoda</taxon>
        <taxon>Chelicerata</taxon>
        <taxon>Arachnida</taxon>
        <taxon>Araneae</taxon>
        <taxon>Araneomorphae</taxon>
        <taxon>Entelegynae</taxon>
        <taxon>Araneoidea</taxon>
        <taxon>Nephilidae</taxon>
        <taxon>Trichonephila</taxon>
        <taxon>Trichonephila inaurata</taxon>
    </lineage>
</organism>
<dbReference type="Proteomes" id="UP000886998">
    <property type="component" value="Unassembled WGS sequence"/>
</dbReference>
<keyword evidence="2" id="KW-1185">Reference proteome</keyword>
<name>A0A8X6M8U6_9ARAC</name>
<comment type="caution">
    <text evidence="1">The sequence shown here is derived from an EMBL/GenBank/DDBJ whole genome shotgun (WGS) entry which is preliminary data.</text>
</comment>
<protein>
    <submittedName>
        <fullName evidence="1">Uncharacterized protein</fullName>
    </submittedName>
</protein>
<accession>A0A8X6M8U6</accession>
<dbReference type="EMBL" id="BMAV01024999">
    <property type="protein sequence ID" value="GFS37629.1"/>
    <property type="molecule type" value="Genomic_DNA"/>
</dbReference>
<gene>
    <name evidence="1" type="ORF">TNIN_166861</name>
</gene>
<sequence length="206" mass="23124">MLLVSLRSGSSADNLRFFPLKGYKSYSLGRSRQIASGIIIFVKNNLTVEPLLKHAMTTSDSLEVIELRAPAGADHKIPSVIISNPEETHAPRVTRWNLKKANWEKYASLTNTLLGNCLLDLNNDEALDIIITTILACTHVCIPKGHIINGKPFWEDKLQTLKEEKDLARDRADSSDLEDCLSLRKKQAILKKEILNAKRASFNKFL</sequence>
<dbReference type="AlphaFoldDB" id="A0A8X6M8U6"/>
<evidence type="ECO:0000313" key="2">
    <source>
        <dbReference type="Proteomes" id="UP000886998"/>
    </source>
</evidence>
<reference evidence="1" key="1">
    <citation type="submission" date="2020-08" db="EMBL/GenBank/DDBJ databases">
        <title>Multicomponent nature underlies the extraordinary mechanical properties of spider dragline silk.</title>
        <authorList>
            <person name="Kono N."/>
            <person name="Nakamura H."/>
            <person name="Mori M."/>
            <person name="Yoshida Y."/>
            <person name="Ohtoshi R."/>
            <person name="Malay A.D."/>
            <person name="Moran D.A.P."/>
            <person name="Tomita M."/>
            <person name="Numata K."/>
            <person name="Arakawa K."/>
        </authorList>
    </citation>
    <scope>NUCLEOTIDE SEQUENCE</scope>
</reference>
<evidence type="ECO:0000313" key="1">
    <source>
        <dbReference type="EMBL" id="GFS37629.1"/>
    </source>
</evidence>
<dbReference type="OrthoDB" id="10536007at2759"/>